<dbReference type="OrthoDB" id="3200163at2759"/>
<dbReference type="InterPro" id="IPR036770">
    <property type="entry name" value="Ankyrin_rpt-contain_sf"/>
</dbReference>
<organism evidence="1 2">
    <name type="scientific">Fusarium sarcochroum</name>
    <dbReference type="NCBI Taxonomy" id="1208366"/>
    <lineage>
        <taxon>Eukaryota</taxon>
        <taxon>Fungi</taxon>
        <taxon>Dikarya</taxon>
        <taxon>Ascomycota</taxon>
        <taxon>Pezizomycotina</taxon>
        <taxon>Sordariomycetes</taxon>
        <taxon>Hypocreomycetidae</taxon>
        <taxon>Hypocreales</taxon>
        <taxon>Nectriaceae</taxon>
        <taxon>Fusarium</taxon>
        <taxon>Fusarium lateritium species complex</taxon>
    </lineage>
</organism>
<dbReference type="Proteomes" id="UP000622797">
    <property type="component" value="Unassembled WGS sequence"/>
</dbReference>
<dbReference type="Gene3D" id="1.25.40.20">
    <property type="entry name" value="Ankyrin repeat-containing domain"/>
    <property type="match status" value="1"/>
</dbReference>
<comment type="caution">
    <text evidence="1">The sequence shown here is derived from an EMBL/GenBank/DDBJ whole genome shotgun (WGS) entry which is preliminary data.</text>
</comment>
<evidence type="ECO:0008006" key="3">
    <source>
        <dbReference type="Google" id="ProtNLM"/>
    </source>
</evidence>
<dbReference type="AlphaFoldDB" id="A0A8H4U629"/>
<proteinExistence type="predicted"/>
<reference evidence="1" key="1">
    <citation type="journal article" date="2020" name="BMC Genomics">
        <title>Correction to: Identification and distribution of gene clusters required for synthesis of sphingolipid metabolism inhibitors in diverse species of the filamentous fungus Fusarium.</title>
        <authorList>
            <person name="Kim H.S."/>
            <person name="Lohmar J.M."/>
            <person name="Busman M."/>
            <person name="Brown D.W."/>
            <person name="Naumann T.A."/>
            <person name="Divon H.H."/>
            <person name="Lysoe E."/>
            <person name="Uhlig S."/>
            <person name="Proctor R.H."/>
        </authorList>
    </citation>
    <scope>NUCLEOTIDE SEQUENCE</scope>
    <source>
        <strain evidence="1">NRRL 20472</strain>
    </source>
</reference>
<evidence type="ECO:0000313" key="2">
    <source>
        <dbReference type="Proteomes" id="UP000622797"/>
    </source>
</evidence>
<sequence length="662" mass="76326">METGASIVAFVQVAGEIAKFIIKVNQLWCEAKDLPHDLQDMLDELNDYAPVFEELKEQLEYDQAVNSGRSNSYVTRSFSASLEAHKILKDIVEELSFKIQSRKEGLQRTMSAFRLLTKKDKLERHQKRLKRSIRLLHTAISTYQINLRRQLAGFQPRLAPMVQMIGHGEQKLSDEQNDIKLLSTATALDNDSQLKPTASQKKRIGLTYTKEPKFWRASVQFPSWLSQAVYEFQSNTTLWCWNFTYRTYNIISPESEIIQTIQKGDKNGVLELFDTRRASPYDKDHRGYSLLYFAAQNKQYEICQALLKLGLKASLTEVVGEARESPLKPLVYQPKRGTPEDEWARIVELFQVYLQDVDEVSVVRLFDFIHEWAYGDEFMFIFKDRFMPKYYHWPLRDRLEAVRLGSFHVQTYSSLPRLLSKDSVITGSDVSQSSDEKLSLLHSAAVALAIRFADETLPYKRAEFQWRVYNESWRELVTNIASVAKPEDLHSIELVSPWDVHHVPHWRGTPLISVIGGALCYLSPDVSFVHWDNSIQQTMHEWLEGLRLSGVDLLKYGKREYSLLHEGLKGALDANAIEASRTMIRENLARAAYGGKVSQTADEGWNVNHWVPIRIIDLAIGPKVENWRIIWAPEFEYMACQFWDLVEGADEKSVMPGSWSED</sequence>
<reference evidence="1" key="2">
    <citation type="submission" date="2020-05" db="EMBL/GenBank/DDBJ databases">
        <authorList>
            <person name="Kim H.-S."/>
            <person name="Proctor R.H."/>
            <person name="Brown D.W."/>
        </authorList>
    </citation>
    <scope>NUCLEOTIDE SEQUENCE</scope>
    <source>
        <strain evidence="1">NRRL 20472</strain>
    </source>
</reference>
<gene>
    <name evidence="1" type="ORF">FSARC_2483</name>
</gene>
<protein>
    <recommendedName>
        <fullName evidence="3">Ankyrin repeat protein</fullName>
    </recommendedName>
</protein>
<dbReference type="SUPFAM" id="SSF48403">
    <property type="entry name" value="Ankyrin repeat"/>
    <property type="match status" value="1"/>
</dbReference>
<evidence type="ECO:0000313" key="1">
    <source>
        <dbReference type="EMBL" id="KAF4970515.1"/>
    </source>
</evidence>
<keyword evidence="2" id="KW-1185">Reference proteome</keyword>
<name>A0A8H4U629_9HYPO</name>
<dbReference type="EMBL" id="JABEXW010000119">
    <property type="protein sequence ID" value="KAF4970515.1"/>
    <property type="molecule type" value="Genomic_DNA"/>
</dbReference>
<accession>A0A8H4U629</accession>